<keyword evidence="3" id="KW-1185">Reference proteome</keyword>
<gene>
    <name evidence="2" type="ORF">BpHYR1_053264</name>
</gene>
<dbReference type="Proteomes" id="UP000276133">
    <property type="component" value="Unassembled WGS sequence"/>
</dbReference>
<organism evidence="2 3">
    <name type="scientific">Brachionus plicatilis</name>
    <name type="common">Marine rotifer</name>
    <name type="synonym">Brachionus muelleri</name>
    <dbReference type="NCBI Taxonomy" id="10195"/>
    <lineage>
        <taxon>Eukaryota</taxon>
        <taxon>Metazoa</taxon>
        <taxon>Spiralia</taxon>
        <taxon>Gnathifera</taxon>
        <taxon>Rotifera</taxon>
        <taxon>Eurotatoria</taxon>
        <taxon>Monogononta</taxon>
        <taxon>Pseudotrocha</taxon>
        <taxon>Ploima</taxon>
        <taxon>Brachionidae</taxon>
        <taxon>Brachionus</taxon>
    </lineage>
</organism>
<name>A0A3M7T1G7_BRAPC</name>
<evidence type="ECO:0000256" key="1">
    <source>
        <dbReference type="SAM" id="Phobius"/>
    </source>
</evidence>
<keyword evidence="1" id="KW-1133">Transmembrane helix</keyword>
<keyword evidence="1" id="KW-0472">Membrane</keyword>
<evidence type="ECO:0000313" key="3">
    <source>
        <dbReference type="Proteomes" id="UP000276133"/>
    </source>
</evidence>
<keyword evidence="1" id="KW-0812">Transmembrane</keyword>
<comment type="caution">
    <text evidence="2">The sequence shown here is derived from an EMBL/GenBank/DDBJ whole genome shotgun (WGS) entry which is preliminary data.</text>
</comment>
<dbReference type="EMBL" id="REGN01000461">
    <property type="protein sequence ID" value="RNA41769.1"/>
    <property type="molecule type" value="Genomic_DNA"/>
</dbReference>
<feature type="transmembrane region" description="Helical" evidence="1">
    <location>
        <begin position="36"/>
        <end position="55"/>
    </location>
</feature>
<evidence type="ECO:0000313" key="2">
    <source>
        <dbReference type="EMBL" id="RNA41769.1"/>
    </source>
</evidence>
<protein>
    <submittedName>
        <fullName evidence="2">Uncharacterized protein</fullName>
    </submittedName>
</protein>
<proteinExistence type="predicted"/>
<reference evidence="2 3" key="1">
    <citation type="journal article" date="2018" name="Sci. Rep.">
        <title>Genomic signatures of local adaptation to the degree of environmental predictability in rotifers.</title>
        <authorList>
            <person name="Franch-Gras L."/>
            <person name="Hahn C."/>
            <person name="Garcia-Roger E.M."/>
            <person name="Carmona M.J."/>
            <person name="Serra M."/>
            <person name="Gomez A."/>
        </authorList>
    </citation>
    <scope>NUCLEOTIDE SEQUENCE [LARGE SCALE GENOMIC DNA]</scope>
    <source>
        <strain evidence="2">HYR1</strain>
    </source>
</reference>
<dbReference type="AlphaFoldDB" id="A0A3M7T1G7"/>
<sequence length="157" mass="18096">MQTIENMNAAQLIDSMFWKSLNHFEFNGSQSLENHFPAFFALPLLVFFSNFNFCVEKKSFCAQRFKIVLNKLHQNLINTLISFSLILDEAKNSAFLQSTITINKGCLRENENGLILEKILNKLSISSLKWDLKLKTLCNLYKSLIGSILDYSFPFLN</sequence>
<accession>A0A3M7T1G7</accession>